<dbReference type="AlphaFoldDB" id="A0A645I8B1"/>
<reference evidence="2" key="1">
    <citation type="submission" date="2019-08" db="EMBL/GenBank/DDBJ databases">
        <authorList>
            <person name="Kucharzyk K."/>
            <person name="Murdoch R.W."/>
            <person name="Higgins S."/>
            <person name="Loffler F."/>
        </authorList>
    </citation>
    <scope>NUCLEOTIDE SEQUENCE</scope>
</reference>
<dbReference type="PANTHER" id="PTHR13707:SF60">
    <property type="entry name" value="ACETATE COA-TRANSFERASE SUBUNIT ALPHA"/>
    <property type="match status" value="1"/>
</dbReference>
<dbReference type="Gene3D" id="3.40.1080.10">
    <property type="entry name" value="Glutaconate Coenzyme A-transferase"/>
    <property type="match status" value="1"/>
</dbReference>
<evidence type="ECO:0000313" key="2">
    <source>
        <dbReference type="EMBL" id="MPN47032.1"/>
    </source>
</evidence>
<dbReference type="InterPro" id="IPR004165">
    <property type="entry name" value="CoA_trans_fam_I"/>
</dbReference>
<comment type="caution">
    <text evidence="2">The sequence shown here is derived from an EMBL/GenBank/DDBJ whole genome shotgun (WGS) entry which is preliminary data.</text>
</comment>
<dbReference type="InterPro" id="IPR037171">
    <property type="entry name" value="NagB/RpiA_transferase-like"/>
</dbReference>
<proteinExistence type="predicted"/>
<evidence type="ECO:0000256" key="1">
    <source>
        <dbReference type="ARBA" id="ARBA00022679"/>
    </source>
</evidence>
<sequence>MKKVITSHIGTNKETGSQMLSGETEVILTPQGTLVEQIRAAGAGLGGVLTKTGLDTRVEEGKTKIDIDGETYLLEKPLKADVALIFASKADEFGNATYHGSTQNFNIVMAMAAQTVIMEPVEIVPVGGISQDEVRLPGIFVDYMVEV</sequence>
<dbReference type="PANTHER" id="PTHR13707">
    <property type="entry name" value="KETOACID-COENZYME A TRANSFERASE"/>
    <property type="match status" value="1"/>
</dbReference>
<name>A0A645I8B1_9ZZZZ</name>
<gene>
    <name evidence="2" type="primary">atoD_17</name>
    <name evidence="2" type="ORF">SDC9_194632</name>
</gene>
<dbReference type="SUPFAM" id="SSF100950">
    <property type="entry name" value="NagB/RpiA/CoA transferase-like"/>
    <property type="match status" value="1"/>
</dbReference>
<dbReference type="NCBIfam" id="TIGR02429">
    <property type="entry name" value="pcaI_scoA_fam"/>
    <property type="match status" value="1"/>
</dbReference>
<keyword evidence="1 2" id="KW-0808">Transferase</keyword>
<dbReference type="InterPro" id="IPR012792">
    <property type="entry name" value="3-oxoacid_CoA-transf_A"/>
</dbReference>
<accession>A0A645I8B1</accession>
<protein>
    <submittedName>
        <fullName evidence="2">Acetate CoA-transferase subunit alpha</fullName>
        <ecNumber evidence="2">2.8.3.8</ecNumber>
    </submittedName>
</protein>
<dbReference type="EMBL" id="VSSQ01108192">
    <property type="protein sequence ID" value="MPN47032.1"/>
    <property type="molecule type" value="Genomic_DNA"/>
</dbReference>
<dbReference type="SMART" id="SM00882">
    <property type="entry name" value="CoA_trans"/>
    <property type="match status" value="1"/>
</dbReference>
<organism evidence="2">
    <name type="scientific">bioreactor metagenome</name>
    <dbReference type="NCBI Taxonomy" id="1076179"/>
    <lineage>
        <taxon>unclassified sequences</taxon>
        <taxon>metagenomes</taxon>
        <taxon>ecological metagenomes</taxon>
    </lineage>
</organism>
<dbReference type="GO" id="GO:0008775">
    <property type="term" value="F:acetate CoA-transferase activity"/>
    <property type="evidence" value="ECO:0007669"/>
    <property type="project" value="UniProtKB-EC"/>
</dbReference>
<dbReference type="Pfam" id="PF01144">
    <property type="entry name" value="CoA_trans"/>
    <property type="match status" value="1"/>
</dbReference>
<dbReference type="EC" id="2.8.3.8" evidence="2"/>